<dbReference type="AlphaFoldDB" id="A0A117NGW3"/>
<reference evidence="1" key="1">
    <citation type="journal article" date="2015" name="Genome Biol. Evol.">
        <title>Organellar Genomes of White Spruce (Picea glauca): Assembly and Annotation.</title>
        <authorList>
            <person name="Jackman S.D."/>
            <person name="Warren R.L."/>
            <person name="Gibb E.A."/>
            <person name="Vandervalk B.P."/>
            <person name="Mohamadi H."/>
            <person name="Chu J."/>
            <person name="Raymond A."/>
            <person name="Pleasance S."/>
            <person name="Coope R."/>
            <person name="Wildung M.R."/>
            <person name="Ritland C.E."/>
            <person name="Bousquet J."/>
            <person name="Jones S.J."/>
            <person name="Bohlmann J."/>
            <person name="Birol I."/>
        </authorList>
    </citation>
    <scope>NUCLEOTIDE SEQUENCE [LARGE SCALE GENOMIC DNA]</scope>
    <source>
        <tissue evidence="1">Flushing bud</tissue>
    </source>
</reference>
<keyword evidence="1" id="KW-0496">Mitochondrion</keyword>
<accession>A0A117NGW3</accession>
<dbReference type="EMBL" id="LKAM01000007">
    <property type="protein sequence ID" value="KUM47418.1"/>
    <property type="molecule type" value="Genomic_DNA"/>
</dbReference>
<organism evidence="1">
    <name type="scientific">Picea glauca</name>
    <name type="common">White spruce</name>
    <name type="synonym">Pinus glauca</name>
    <dbReference type="NCBI Taxonomy" id="3330"/>
    <lineage>
        <taxon>Eukaryota</taxon>
        <taxon>Viridiplantae</taxon>
        <taxon>Streptophyta</taxon>
        <taxon>Embryophyta</taxon>
        <taxon>Tracheophyta</taxon>
        <taxon>Spermatophyta</taxon>
        <taxon>Pinopsida</taxon>
        <taxon>Pinidae</taxon>
        <taxon>Conifers I</taxon>
        <taxon>Pinales</taxon>
        <taxon>Pinaceae</taxon>
        <taxon>Picea</taxon>
    </lineage>
</organism>
<sequence length="67" mass="7389">MLYNLIKSNPIYLHAIHWLCEGVPPPVSSRVLTIGTHWVKISIPERALTVGCSGWIALLQPALRSIG</sequence>
<comment type="caution">
    <text evidence="1">The sequence shown here is derived from an EMBL/GenBank/DDBJ whole genome shotgun (WGS) entry which is preliminary data.</text>
</comment>
<gene>
    <name evidence="1" type="ORF">ABT39_MTgene5603</name>
</gene>
<proteinExistence type="predicted"/>
<geneLocation type="mitochondrion" evidence="1"/>
<evidence type="ECO:0000313" key="1">
    <source>
        <dbReference type="EMBL" id="KUM47418.1"/>
    </source>
</evidence>
<protein>
    <submittedName>
        <fullName evidence="1">Uncharacterized protein</fullName>
    </submittedName>
</protein>
<name>A0A117NGW3_PICGL</name>